<feature type="transmembrane region" description="Helical" evidence="4">
    <location>
        <begin position="544"/>
        <end position="566"/>
    </location>
</feature>
<feature type="transmembrane region" description="Helical" evidence="4">
    <location>
        <begin position="680"/>
        <end position="705"/>
    </location>
</feature>
<feature type="transmembrane region" description="Helical" evidence="4">
    <location>
        <begin position="653"/>
        <end position="674"/>
    </location>
</feature>
<feature type="transmembrane region" description="Helical" evidence="4">
    <location>
        <begin position="469"/>
        <end position="489"/>
    </location>
</feature>
<evidence type="ECO:0000313" key="8">
    <source>
        <dbReference type="Proteomes" id="UP001162131"/>
    </source>
</evidence>
<feature type="transmembrane region" description="Helical" evidence="4">
    <location>
        <begin position="391"/>
        <end position="410"/>
    </location>
</feature>
<feature type="domain" description="EGF-like" evidence="6">
    <location>
        <begin position="111"/>
        <end position="142"/>
    </location>
</feature>
<feature type="transmembrane region" description="Helical" evidence="4">
    <location>
        <begin position="510"/>
        <end position="532"/>
    </location>
</feature>
<dbReference type="CDD" id="cd00064">
    <property type="entry name" value="FU"/>
    <property type="match status" value="2"/>
</dbReference>
<name>A0AAU9JNQ8_9CILI</name>
<feature type="domain" description="EGF-like" evidence="6">
    <location>
        <begin position="20"/>
        <end position="60"/>
    </location>
</feature>
<evidence type="ECO:0000313" key="7">
    <source>
        <dbReference type="EMBL" id="CAG9325115.1"/>
    </source>
</evidence>
<dbReference type="AlphaFoldDB" id="A0AAU9JNQ8"/>
<proteinExistence type="predicted"/>
<feature type="domain" description="EGF-like" evidence="6">
    <location>
        <begin position="161"/>
        <end position="191"/>
    </location>
</feature>
<keyword evidence="8" id="KW-1185">Reference proteome</keyword>
<sequence length="843" mass="94232">MYLLLLFEKALASCDASCSVCSSNLCSSCTQSHSLPSGTGCVCYNGFYDADSSTAGINCQACDSDCFSCYGPTSSNCLACADSSRVQYKGSCSLDSCPDGTFEDVGRTCTDCDVSCKTCTALGSSYCTECAAGYIKNNGQCVSTSCPTGQYLSNSDGKCYDCTGYCSVCNQASLCTTCNPTFTLTSAGTCGCTLTGFSIQNGACKETCGKGVNRGQLECDDGNTISGDGCSSTCTIESGWTCEGKTPDVCERINYDYGPYATLDVLPNNTIQISFNLTLKSTLTKSELDIYVDSDKVSYKLTKKSSKEYIVKLHLQNSINDNSDAVFKFDESQVIGINGKQISNPIIDTTLYREEVWSTFDSTFTDIILYIHQGVLIAVFIYACKYRELTLYWIWFTAMVFIGFLPMINFDAPDLLNNFLRGIIPLDFIFPNVFGYSIHESSYTSARTFMWNNVDDMQYSFFLVNAFKLAYIFFALVAIFIIAYFGVTCKIKSCGKWSFQTTDLYRYNAIIRFFIVEYLEIGIYSVLQILYPGFDNFTFGINTLIGYASLILLCTFTIFMCLFISLNKAFILDKQVGIEFYNKFGTLSNELNLNSQNPYIHFHHIITIIRKIGFIIGVFIYPLFYAQLSIVAFFTLIYIAWIFYAQPYYNFKLNLYSIIADILLLIILVLGAIINSQSVTIRYIIMWTVIAICVAVDILALTCIFKDHFSKRIKINQISAVEYVNKDVPAEEECFKITNRGSEDNVSISKNENNSDKSIFSLRVSHINDEPPSTAFSIKNQSFRSRNESIISPPNSKPKIKPGEIPVETIFSINEREEGMSWLPSRYLQAIKETKTTQEENID</sequence>
<evidence type="ECO:0000259" key="6">
    <source>
        <dbReference type="SMART" id="SM00181"/>
    </source>
</evidence>
<feature type="transmembrane region" description="Helical" evidence="4">
    <location>
        <begin position="367"/>
        <end position="384"/>
    </location>
</feature>
<reference evidence="7" key="1">
    <citation type="submission" date="2021-09" db="EMBL/GenBank/DDBJ databases">
        <authorList>
            <consortium name="AG Swart"/>
            <person name="Singh M."/>
            <person name="Singh A."/>
            <person name="Seah K."/>
            <person name="Emmerich C."/>
        </authorList>
    </citation>
    <scope>NUCLEOTIDE SEQUENCE</scope>
    <source>
        <strain evidence="7">ATCC30299</strain>
    </source>
</reference>
<dbReference type="EMBL" id="CAJZBQ010000037">
    <property type="protein sequence ID" value="CAG9325115.1"/>
    <property type="molecule type" value="Genomic_DNA"/>
</dbReference>
<keyword evidence="4" id="KW-0812">Transmembrane</keyword>
<feature type="signal peptide" evidence="5">
    <location>
        <begin position="1"/>
        <end position="16"/>
    </location>
</feature>
<keyword evidence="3" id="KW-1015">Disulfide bond</keyword>
<dbReference type="InterPro" id="IPR006212">
    <property type="entry name" value="Furin_repeat"/>
</dbReference>
<feature type="transmembrane region" description="Helical" evidence="4">
    <location>
        <begin position="630"/>
        <end position="646"/>
    </location>
</feature>
<keyword evidence="2" id="KW-0677">Repeat</keyword>
<evidence type="ECO:0000256" key="1">
    <source>
        <dbReference type="ARBA" id="ARBA00022729"/>
    </source>
</evidence>
<keyword evidence="1 5" id="KW-0732">Signal</keyword>
<dbReference type="Gene3D" id="2.10.220.10">
    <property type="entry name" value="Hormone Receptor, Insulin-like Growth Factor Receptor 1, Chain A, domain 2"/>
    <property type="match status" value="2"/>
</dbReference>
<dbReference type="InterPro" id="IPR011936">
    <property type="entry name" value="Myxo_disulph_rpt"/>
</dbReference>
<evidence type="ECO:0000256" key="2">
    <source>
        <dbReference type="ARBA" id="ARBA00022737"/>
    </source>
</evidence>
<evidence type="ECO:0000256" key="3">
    <source>
        <dbReference type="ARBA" id="ARBA00023157"/>
    </source>
</evidence>
<gene>
    <name evidence="7" type="ORF">BSTOLATCC_MIC37861</name>
</gene>
<keyword evidence="4" id="KW-0472">Membrane</keyword>
<keyword evidence="4" id="KW-1133">Transmembrane helix</keyword>
<dbReference type="NCBIfam" id="TIGR02232">
    <property type="entry name" value="myxo_disulf_rpt"/>
    <property type="match status" value="1"/>
</dbReference>
<accession>A0AAU9JNQ8</accession>
<dbReference type="InterPro" id="IPR000742">
    <property type="entry name" value="EGF"/>
</dbReference>
<dbReference type="InterPro" id="IPR009030">
    <property type="entry name" value="Growth_fac_rcpt_cys_sf"/>
</dbReference>
<comment type="caution">
    <text evidence="7">The sequence shown here is derived from an EMBL/GenBank/DDBJ whole genome shotgun (WGS) entry which is preliminary data.</text>
</comment>
<dbReference type="SMART" id="SM00181">
    <property type="entry name" value="EGF"/>
    <property type="match status" value="3"/>
</dbReference>
<evidence type="ECO:0000256" key="5">
    <source>
        <dbReference type="SAM" id="SignalP"/>
    </source>
</evidence>
<dbReference type="SUPFAM" id="SSF57184">
    <property type="entry name" value="Growth factor receptor domain"/>
    <property type="match status" value="1"/>
</dbReference>
<feature type="chain" id="PRO_5043493775" description="EGF-like domain-containing protein" evidence="5">
    <location>
        <begin position="17"/>
        <end position="843"/>
    </location>
</feature>
<protein>
    <recommendedName>
        <fullName evidence="6">EGF-like domain-containing protein</fullName>
    </recommendedName>
</protein>
<organism evidence="7 8">
    <name type="scientific">Blepharisma stoltei</name>
    <dbReference type="NCBI Taxonomy" id="1481888"/>
    <lineage>
        <taxon>Eukaryota</taxon>
        <taxon>Sar</taxon>
        <taxon>Alveolata</taxon>
        <taxon>Ciliophora</taxon>
        <taxon>Postciliodesmatophora</taxon>
        <taxon>Heterotrichea</taxon>
        <taxon>Heterotrichida</taxon>
        <taxon>Blepharismidae</taxon>
        <taxon>Blepharisma</taxon>
    </lineage>
</organism>
<dbReference type="SMART" id="SM00261">
    <property type="entry name" value="FU"/>
    <property type="match status" value="3"/>
</dbReference>
<dbReference type="Proteomes" id="UP001162131">
    <property type="component" value="Unassembled WGS sequence"/>
</dbReference>
<evidence type="ECO:0000256" key="4">
    <source>
        <dbReference type="SAM" id="Phobius"/>
    </source>
</evidence>